<evidence type="ECO:0000256" key="3">
    <source>
        <dbReference type="SAM" id="MobiDB-lite"/>
    </source>
</evidence>
<feature type="signal peptide" evidence="4">
    <location>
        <begin position="1"/>
        <end position="20"/>
    </location>
</feature>
<feature type="compositionally biased region" description="Basic and acidic residues" evidence="3">
    <location>
        <begin position="25"/>
        <end position="43"/>
    </location>
</feature>
<evidence type="ECO:0000256" key="1">
    <source>
        <dbReference type="ARBA" id="ARBA00009477"/>
    </source>
</evidence>
<evidence type="ECO:0000313" key="8">
    <source>
        <dbReference type="Proteomes" id="UP000218267"/>
    </source>
</evidence>
<reference evidence="7 8" key="1">
    <citation type="journal article" date="2018" name="Mar. Genomics">
        <title>Complete genome sequence of Marinifilaceae bacterium strain SPP2, isolated from the Antarctic marine sediment.</title>
        <authorList>
            <person name="Watanabe M."/>
            <person name="Kojima H."/>
            <person name="Fukui M."/>
        </authorList>
    </citation>
    <scope>NUCLEOTIDE SEQUENCE [LARGE SCALE GENOMIC DNA]</scope>
    <source>
        <strain evidence="7 8">SPP2</strain>
    </source>
</reference>
<dbReference type="InterPro" id="IPR051909">
    <property type="entry name" value="MFP_Cation_Efflux"/>
</dbReference>
<dbReference type="Pfam" id="PF25975">
    <property type="entry name" value="CzcB_C"/>
    <property type="match status" value="1"/>
</dbReference>
<evidence type="ECO:0000259" key="5">
    <source>
        <dbReference type="Pfam" id="PF25893"/>
    </source>
</evidence>
<dbReference type="InterPro" id="IPR058648">
    <property type="entry name" value="HH_CzcB-like"/>
</dbReference>
<dbReference type="NCBIfam" id="TIGR01730">
    <property type="entry name" value="RND_mfp"/>
    <property type="match status" value="1"/>
</dbReference>
<evidence type="ECO:0000256" key="2">
    <source>
        <dbReference type="ARBA" id="ARBA00022448"/>
    </source>
</evidence>
<proteinExistence type="inferred from homology"/>
<dbReference type="PROSITE" id="PS51257">
    <property type="entry name" value="PROKAR_LIPOPROTEIN"/>
    <property type="match status" value="1"/>
</dbReference>
<evidence type="ECO:0000259" key="6">
    <source>
        <dbReference type="Pfam" id="PF25975"/>
    </source>
</evidence>
<dbReference type="PANTHER" id="PTHR30097">
    <property type="entry name" value="CATION EFFLUX SYSTEM PROTEIN CUSB"/>
    <property type="match status" value="1"/>
</dbReference>
<feature type="region of interest" description="Disordered" evidence="3">
    <location>
        <begin position="24"/>
        <end position="43"/>
    </location>
</feature>
<dbReference type="Gene3D" id="2.40.50.100">
    <property type="match status" value="1"/>
</dbReference>
<dbReference type="Gene3D" id="1.10.287.470">
    <property type="entry name" value="Helix hairpin bin"/>
    <property type="match status" value="1"/>
</dbReference>
<comment type="similarity">
    <text evidence="1">Belongs to the membrane fusion protein (MFP) (TC 8.A.1) family.</text>
</comment>
<dbReference type="RefSeq" id="WP_096431191.1">
    <property type="nucleotide sequence ID" value="NZ_AP018042.1"/>
</dbReference>
<dbReference type="FunFam" id="2.40.420.20:FF:000006">
    <property type="entry name" value="RND family efflux transporter MFP subunit"/>
    <property type="match status" value="1"/>
</dbReference>
<organism evidence="7 8">
    <name type="scientific">Labilibaculum antarcticum</name>
    <dbReference type="NCBI Taxonomy" id="1717717"/>
    <lineage>
        <taxon>Bacteria</taxon>
        <taxon>Pseudomonadati</taxon>
        <taxon>Bacteroidota</taxon>
        <taxon>Bacteroidia</taxon>
        <taxon>Marinilabiliales</taxon>
        <taxon>Marinifilaceae</taxon>
        <taxon>Labilibaculum</taxon>
    </lineage>
</organism>
<dbReference type="SUPFAM" id="SSF111369">
    <property type="entry name" value="HlyD-like secretion proteins"/>
    <property type="match status" value="1"/>
</dbReference>
<gene>
    <name evidence="7" type="ORF">ALGA_3322</name>
</gene>
<dbReference type="GO" id="GO:0022857">
    <property type="term" value="F:transmembrane transporter activity"/>
    <property type="evidence" value="ECO:0007669"/>
    <property type="project" value="InterPro"/>
</dbReference>
<dbReference type="Gene3D" id="2.40.420.20">
    <property type="match status" value="1"/>
</dbReference>
<feature type="domain" description="CzcB-like C-terminal circularly permuted SH3-like" evidence="6">
    <location>
        <begin position="432"/>
        <end position="492"/>
    </location>
</feature>
<keyword evidence="8" id="KW-1185">Reference proteome</keyword>
<dbReference type="OrthoDB" id="9809068at2"/>
<dbReference type="GO" id="GO:0015679">
    <property type="term" value="P:plasma membrane copper ion transport"/>
    <property type="evidence" value="ECO:0007669"/>
    <property type="project" value="TreeGrafter"/>
</dbReference>
<dbReference type="InterPro" id="IPR006143">
    <property type="entry name" value="RND_pump_MFP"/>
</dbReference>
<dbReference type="GO" id="GO:0030313">
    <property type="term" value="C:cell envelope"/>
    <property type="evidence" value="ECO:0007669"/>
    <property type="project" value="TreeGrafter"/>
</dbReference>
<keyword evidence="4" id="KW-0732">Signal</keyword>
<dbReference type="GO" id="GO:0016020">
    <property type="term" value="C:membrane"/>
    <property type="evidence" value="ECO:0007669"/>
    <property type="project" value="InterPro"/>
</dbReference>
<feature type="chain" id="PRO_5012372434" evidence="4">
    <location>
        <begin position="21"/>
        <end position="507"/>
    </location>
</feature>
<name>A0A1Y1CMV5_9BACT</name>
<protein>
    <submittedName>
        <fullName evidence="7">HlyD family secretion protein</fullName>
    </submittedName>
</protein>
<sequence>MRQYIWISFCLSILLSACQASDKSNTGHEGHDHSAEAEAHEDHATESLTLFNDKTELFVEFPTMMTGHTTQFLAHLTNLESYKPYTEGKLTVSLIKGGKGVRQAVDAPERAGIFTPSIMAKEAGIYSLVFDVESKYGKERFTADHVRVYKDHEEAEQAKPAEEKKATSFLKAQAWKIDFATSEAKLGPFQQIIKTTGSLLPAVNMEKQIVAKSNGIVHFQSQDIVPGKTIKKNDAIFNLSGDGLAGNNISTQYIEAKTNLEQTKSAFERAKTLHEDQIISEKDFVEAKSNFENARANYESINKDYNSNGFLISSPVTGFICDVYVNEGQYVQKGDALAKVDQGSKLLLKADVYQKHLQQLTHIKSANFKLPYSEQIFDTEKLNGRLIAYGKDIHQEDYTTPLYFELNLTPDLYAGSFVEVYLKSERSSNVLHIEKSAILEDHGLKYVFVQLSGESFEKRFVNIGVSNGQEVEITSGLKAGERVVSKGAYFVKLASMAGALPASAHNH</sequence>
<reference evidence="8" key="2">
    <citation type="journal article" date="2020" name="Antonie Van Leeuwenhoek">
        <title>Labilibaculum antarcticum sp. nov., a novel facultative anaerobic, psychrotorelant bacterium isolated from marine sediment of Antarctica.</title>
        <authorList>
            <person name="Watanabe M."/>
            <person name="Kojima H."/>
            <person name="Fukui M."/>
        </authorList>
    </citation>
    <scope>NUCLEOTIDE SEQUENCE [LARGE SCALE GENOMIC DNA]</scope>
    <source>
        <strain evidence="8">SPP2</strain>
    </source>
</reference>
<dbReference type="EMBL" id="AP018042">
    <property type="protein sequence ID" value="BAX81620.1"/>
    <property type="molecule type" value="Genomic_DNA"/>
</dbReference>
<dbReference type="KEGG" id="mbas:ALGA_3322"/>
<dbReference type="PANTHER" id="PTHR30097:SF4">
    <property type="entry name" value="SLR6042 PROTEIN"/>
    <property type="match status" value="1"/>
</dbReference>
<feature type="domain" description="CzcB-like alpha-helical hairpin" evidence="5">
    <location>
        <begin position="251"/>
        <end position="300"/>
    </location>
</feature>
<dbReference type="Pfam" id="PF25893">
    <property type="entry name" value="HH_CzcB"/>
    <property type="match status" value="1"/>
</dbReference>
<dbReference type="GO" id="GO:0060003">
    <property type="term" value="P:copper ion export"/>
    <property type="evidence" value="ECO:0007669"/>
    <property type="project" value="TreeGrafter"/>
</dbReference>
<dbReference type="Proteomes" id="UP000218267">
    <property type="component" value="Chromosome"/>
</dbReference>
<evidence type="ECO:0000256" key="4">
    <source>
        <dbReference type="SAM" id="SignalP"/>
    </source>
</evidence>
<evidence type="ECO:0000313" key="7">
    <source>
        <dbReference type="EMBL" id="BAX81620.1"/>
    </source>
</evidence>
<accession>A0A1Y1CMV5</accession>
<dbReference type="InterPro" id="IPR058649">
    <property type="entry name" value="CzcB_C"/>
</dbReference>
<keyword evidence="2" id="KW-0813">Transport</keyword>
<dbReference type="AlphaFoldDB" id="A0A1Y1CMV5"/>